<keyword evidence="25" id="KW-1185">Reference proteome</keyword>
<evidence type="ECO:0000256" key="3">
    <source>
        <dbReference type="ARBA" id="ARBA00022536"/>
    </source>
</evidence>
<dbReference type="Gene3D" id="1.10.510.10">
    <property type="entry name" value="Transferase(Phosphotransferase) domain 1"/>
    <property type="match status" value="1"/>
</dbReference>
<dbReference type="InterPro" id="IPR011009">
    <property type="entry name" value="Kinase-like_dom_sf"/>
</dbReference>
<keyword evidence="12" id="KW-1015">Disulfide bond</keyword>
<dbReference type="InterPro" id="IPR000719">
    <property type="entry name" value="Prot_kinase_dom"/>
</dbReference>
<dbReference type="Pfam" id="PF07714">
    <property type="entry name" value="PK_Tyr_Ser-Thr"/>
    <property type="match status" value="1"/>
</dbReference>
<reference evidence="26" key="4">
    <citation type="journal article" date="2018" name="Nat. Plants">
        <title>Whole-genome landscape of Medicago truncatula symbiotic genes.</title>
        <authorList>
            <person name="Pecrix Y."/>
            <person name="Staton S.E."/>
            <person name="Sallet E."/>
            <person name="Lelandais-Briere C."/>
            <person name="Moreau S."/>
            <person name="Carrere S."/>
            <person name="Blein T."/>
            <person name="Jardinaud M.F."/>
            <person name="Latrasse D."/>
            <person name="Zouine M."/>
            <person name="Zahm M."/>
            <person name="Kreplak J."/>
            <person name="Mayjonade B."/>
            <person name="Satge C."/>
            <person name="Perez M."/>
            <person name="Cauet S."/>
            <person name="Marande W."/>
            <person name="Chantry-Darmon C."/>
            <person name="Lopez-Roques C."/>
            <person name="Bouchez O."/>
            <person name="Berard A."/>
            <person name="Debelle F."/>
            <person name="Munos S."/>
            <person name="Bendahmane A."/>
            <person name="Berges H."/>
            <person name="Niebel A."/>
            <person name="Buitink J."/>
            <person name="Frugier F."/>
            <person name="Benhamed M."/>
            <person name="Crespi M."/>
            <person name="Gouzy J."/>
            <person name="Gamas P."/>
        </authorList>
    </citation>
    <scope>NUCLEOTIDE SEQUENCE [LARGE SCALE GENOMIC DNA]</scope>
    <source>
        <strain evidence="26">cv. Jemalong A17</strain>
    </source>
</reference>
<dbReference type="CDD" id="cd00054">
    <property type="entry name" value="EGF_CA"/>
    <property type="match status" value="1"/>
</dbReference>
<reference evidence="23" key="5">
    <citation type="journal article" date="2018" name="Nat. Plants">
        <title>Whole-genome landscape of Medicago truncatula symbiotic genes.</title>
        <authorList>
            <person name="Pecrix Y."/>
            <person name="Gamas P."/>
            <person name="Carrere S."/>
        </authorList>
    </citation>
    <scope>NUCLEOTIDE SEQUENCE</scope>
    <source>
        <tissue evidence="23">Leaves</tissue>
    </source>
</reference>
<comment type="catalytic activity">
    <reaction evidence="15">
        <text>L-threonyl-[protein] + ATP = O-phospho-L-threonyl-[protein] + ADP + H(+)</text>
        <dbReference type="Rhea" id="RHEA:46608"/>
        <dbReference type="Rhea" id="RHEA-COMP:11060"/>
        <dbReference type="Rhea" id="RHEA-COMP:11605"/>
        <dbReference type="ChEBI" id="CHEBI:15378"/>
        <dbReference type="ChEBI" id="CHEBI:30013"/>
        <dbReference type="ChEBI" id="CHEBI:30616"/>
        <dbReference type="ChEBI" id="CHEBI:61977"/>
        <dbReference type="ChEBI" id="CHEBI:456216"/>
    </reaction>
</comment>
<evidence type="ECO:0000256" key="5">
    <source>
        <dbReference type="ARBA" id="ARBA00022692"/>
    </source>
</evidence>
<dbReference type="InterPro" id="IPR045274">
    <property type="entry name" value="WAK-like"/>
</dbReference>
<dbReference type="SMART" id="SM00220">
    <property type="entry name" value="S_TKc"/>
    <property type="match status" value="1"/>
</dbReference>
<feature type="binding site" evidence="17">
    <location>
        <position position="440"/>
    </location>
    <ligand>
        <name>ATP</name>
        <dbReference type="ChEBI" id="CHEBI:30616"/>
    </ligand>
</feature>
<keyword evidence="6 19" id="KW-0732">Signal</keyword>
<evidence type="ECO:0000256" key="8">
    <source>
        <dbReference type="ARBA" id="ARBA00022777"/>
    </source>
</evidence>
<keyword evidence="4 23" id="KW-0808">Transferase</keyword>
<feature type="signal peptide" evidence="19">
    <location>
        <begin position="1"/>
        <end position="25"/>
    </location>
</feature>
<evidence type="ECO:0000256" key="16">
    <source>
        <dbReference type="PROSITE-ProRule" id="PRU00076"/>
    </source>
</evidence>
<dbReference type="GO" id="GO:0004674">
    <property type="term" value="F:protein serine/threonine kinase activity"/>
    <property type="evidence" value="ECO:0007669"/>
    <property type="project" value="UniProtKB-KW"/>
</dbReference>
<dbReference type="Pfam" id="PF13947">
    <property type="entry name" value="GUB_WAK_bind"/>
    <property type="match status" value="1"/>
</dbReference>
<comment type="caution">
    <text evidence="16">Lacks conserved residue(s) required for the propagation of feature annotation.</text>
</comment>
<dbReference type="EnsemblPlants" id="KEH40343">
    <property type="protein sequence ID" value="KEH40343"/>
    <property type="gene ID" value="MTR_1g027570"/>
</dbReference>
<gene>
    <name evidence="24" type="primary">25482298</name>
    <name evidence="22" type="ordered locus">MTR_1g027570</name>
    <name evidence="23" type="ORF">MtrunA17_Chr1g0158201</name>
</gene>
<dbReference type="PANTHER" id="PTHR27005">
    <property type="entry name" value="WALL-ASSOCIATED RECEPTOR KINASE-LIKE 21"/>
    <property type="match status" value="1"/>
</dbReference>
<dbReference type="HOGENOM" id="CLU_000288_43_5_1"/>
<dbReference type="InterPro" id="IPR008271">
    <property type="entry name" value="Ser/Thr_kinase_AS"/>
</dbReference>
<dbReference type="GO" id="GO:0005509">
    <property type="term" value="F:calcium ion binding"/>
    <property type="evidence" value="ECO:0007669"/>
    <property type="project" value="InterPro"/>
</dbReference>
<dbReference type="SUPFAM" id="SSF56112">
    <property type="entry name" value="Protein kinase-like (PK-like)"/>
    <property type="match status" value="1"/>
</dbReference>
<sequence length="744" mass="82820">MKLNTNLTQLCTILIVIISIARVFASDESFSSSLPGCKNTCGNVKIPYPFGISNSSIPNQGPCSLEPKFNLKCVNDTKLIFGNLKVSNINILEGQLESLFLVSSYCNSTNYILSGLNSPAFTISSKKNKFVTVGCDSYGYLNSVYNKETYSTGCLTRCNGNRNRIENGTCSGIGCCQVDIPPMMRNISIEASDFPNSTDSLGCSYSFVVKDGFYNFSISHLDNFPYERLPMILDWSVGSKYCNASKNEDDYACKKNSDCDDKDIDFGYRCKCKEGYEGNPYHPDGCIDIDECKTSNNTCINEDHCRNTDGSHECFCPDGHSGNGTLEGGCHRREVITKVAIGASAGLIVLFVTISSLYLTFQKRKFIKLKQKFFQQNGGSILLQQLSTREDTSQSAEIFTEEELKKATKNYDENLIIGRGGFGTVFKGVLPDNKIVAVKKSKIIDANQIEQFINEVVVLSQINHRNVVKLLGCCLETEVPSLVYEFVSNGTLFDFIHSTKDKTNNPTWKTRLKIAAETAGALSYLHSSASIPIIHRDVKSTNILLDDNYTAKVSDFGASRLVPLDQTEIATMVQGTLGYLDPEYMQTHQLTEKSDVYSFGVVLAELLTGDKPLSFNRPEESISLAMHFLSCLKQDRIFEAIQVGILNDENKEEIKEVAILAARCLRLRGEERPSMKEIAMELDGIRLMEKHPWNDTDLKFEERQHLLKKATSSIYSEIGDSIDLGYSGYDSLKDQSLIILDDGR</sequence>
<comment type="catalytic activity">
    <reaction evidence="14">
        <text>L-seryl-[protein] + ATP = O-phospho-L-seryl-[protein] + ADP + H(+)</text>
        <dbReference type="Rhea" id="RHEA:17989"/>
        <dbReference type="Rhea" id="RHEA-COMP:9863"/>
        <dbReference type="Rhea" id="RHEA-COMP:11604"/>
        <dbReference type="ChEBI" id="CHEBI:15378"/>
        <dbReference type="ChEBI" id="CHEBI:29999"/>
        <dbReference type="ChEBI" id="CHEBI:30616"/>
        <dbReference type="ChEBI" id="CHEBI:83421"/>
        <dbReference type="ChEBI" id="CHEBI:456216"/>
    </reaction>
</comment>
<dbReference type="PROSITE" id="PS00107">
    <property type="entry name" value="PROTEIN_KINASE_ATP"/>
    <property type="match status" value="1"/>
</dbReference>
<dbReference type="FunFam" id="3.30.200.20:FF:000043">
    <property type="entry name" value="Wall-associated receptor kinase 2"/>
    <property type="match status" value="1"/>
</dbReference>
<dbReference type="Gramene" id="rna1246">
    <property type="protein sequence ID" value="RHN77759.1"/>
    <property type="gene ID" value="gene1246"/>
</dbReference>
<keyword evidence="13" id="KW-0325">Glycoprotein</keyword>
<feature type="chain" id="PRO_5014500622" evidence="19">
    <location>
        <begin position="26"/>
        <end position="744"/>
    </location>
</feature>
<dbReference type="AlphaFoldDB" id="A0A072VFY8"/>
<evidence type="ECO:0000256" key="13">
    <source>
        <dbReference type="ARBA" id="ARBA00023180"/>
    </source>
</evidence>
<dbReference type="Gene3D" id="3.30.200.20">
    <property type="entry name" value="Phosphorylase Kinase, domain 1"/>
    <property type="match status" value="1"/>
</dbReference>
<evidence type="ECO:0000256" key="6">
    <source>
        <dbReference type="ARBA" id="ARBA00022729"/>
    </source>
</evidence>
<evidence type="ECO:0000313" key="23">
    <source>
        <dbReference type="EMBL" id="RHN77759.1"/>
    </source>
</evidence>
<dbReference type="STRING" id="3880.A0A072VFY8"/>
<evidence type="ECO:0000313" key="25">
    <source>
        <dbReference type="Proteomes" id="UP000002051"/>
    </source>
</evidence>
<feature type="transmembrane region" description="Helical" evidence="18">
    <location>
        <begin position="339"/>
        <end position="361"/>
    </location>
</feature>
<organism evidence="22 25">
    <name type="scientific">Medicago truncatula</name>
    <name type="common">Barrel medic</name>
    <name type="synonym">Medicago tribuloides</name>
    <dbReference type="NCBI Taxonomy" id="3880"/>
    <lineage>
        <taxon>Eukaryota</taxon>
        <taxon>Viridiplantae</taxon>
        <taxon>Streptophyta</taxon>
        <taxon>Embryophyta</taxon>
        <taxon>Tracheophyta</taxon>
        <taxon>Spermatophyta</taxon>
        <taxon>Magnoliopsida</taxon>
        <taxon>eudicotyledons</taxon>
        <taxon>Gunneridae</taxon>
        <taxon>Pentapetalae</taxon>
        <taxon>rosids</taxon>
        <taxon>fabids</taxon>
        <taxon>Fabales</taxon>
        <taxon>Fabaceae</taxon>
        <taxon>Papilionoideae</taxon>
        <taxon>50 kb inversion clade</taxon>
        <taxon>NPAAA clade</taxon>
        <taxon>Hologalegina</taxon>
        <taxon>IRL clade</taxon>
        <taxon>Trifolieae</taxon>
        <taxon>Medicago</taxon>
    </lineage>
</organism>
<evidence type="ECO:0000256" key="14">
    <source>
        <dbReference type="ARBA" id="ARBA00047558"/>
    </source>
</evidence>
<evidence type="ECO:0000256" key="11">
    <source>
        <dbReference type="ARBA" id="ARBA00023136"/>
    </source>
</evidence>
<evidence type="ECO:0000256" key="10">
    <source>
        <dbReference type="ARBA" id="ARBA00022989"/>
    </source>
</evidence>
<evidence type="ECO:0000313" key="24">
    <source>
        <dbReference type="EnsemblPlants" id="KEH40343"/>
    </source>
</evidence>
<keyword evidence="9 17" id="KW-0067">ATP-binding</keyword>
<dbReference type="Proteomes" id="UP000265566">
    <property type="component" value="Chromosome 1"/>
</dbReference>
<evidence type="ECO:0000256" key="7">
    <source>
        <dbReference type="ARBA" id="ARBA00022741"/>
    </source>
</evidence>
<comment type="subcellular location">
    <subcellularLocation>
        <location evidence="1">Membrane</location>
        <topology evidence="1">Single-pass type I membrane protein</topology>
    </subcellularLocation>
</comment>
<dbReference type="FunFam" id="1.10.510.10:FF:000084">
    <property type="entry name" value="Wall-associated receptor kinase 2"/>
    <property type="match status" value="1"/>
</dbReference>
<feature type="domain" description="EGF-like" evidence="21">
    <location>
        <begin position="288"/>
        <end position="326"/>
    </location>
</feature>
<dbReference type="GO" id="GO:0007166">
    <property type="term" value="P:cell surface receptor signaling pathway"/>
    <property type="evidence" value="ECO:0000318"/>
    <property type="project" value="GO_Central"/>
</dbReference>
<dbReference type="InterPro" id="IPR025287">
    <property type="entry name" value="WAK_GUB"/>
</dbReference>
<dbReference type="Proteomes" id="UP000002051">
    <property type="component" value="Unassembled WGS sequence"/>
</dbReference>
<evidence type="ECO:0000256" key="19">
    <source>
        <dbReference type="SAM" id="SignalP"/>
    </source>
</evidence>
<dbReference type="KEGG" id="mtr:25482298"/>
<keyword evidence="22" id="KW-0675">Receptor</keyword>
<dbReference type="EMBL" id="PSQE01000001">
    <property type="protein sequence ID" value="RHN77759.1"/>
    <property type="molecule type" value="Genomic_DNA"/>
</dbReference>
<evidence type="ECO:0000313" key="26">
    <source>
        <dbReference type="Proteomes" id="UP000265566"/>
    </source>
</evidence>
<dbReference type="GO" id="GO:0005886">
    <property type="term" value="C:plasma membrane"/>
    <property type="evidence" value="ECO:0000318"/>
    <property type="project" value="GO_Central"/>
</dbReference>
<dbReference type="GO" id="GO:0030247">
    <property type="term" value="F:polysaccharide binding"/>
    <property type="evidence" value="ECO:0007669"/>
    <property type="project" value="InterPro"/>
</dbReference>
<name>A0A072VFY8_MEDTR</name>
<dbReference type="InterPro" id="IPR017441">
    <property type="entry name" value="Protein_kinase_ATP_BS"/>
</dbReference>
<evidence type="ECO:0000259" key="21">
    <source>
        <dbReference type="PROSITE" id="PS50026"/>
    </source>
</evidence>
<dbReference type="PROSITE" id="PS50011">
    <property type="entry name" value="PROTEIN_KINASE_DOM"/>
    <property type="match status" value="1"/>
</dbReference>
<dbReference type="GO" id="GO:0005524">
    <property type="term" value="F:ATP binding"/>
    <property type="evidence" value="ECO:0007669"/>
    <property type="project" value="UniProtKB-UniRule"/>
</dbReference>
<keyword evidence="7 17" id="KW-0547">Nucleotide-binding</keyword>
<dbReference type="PROSITE" id="PS00108">
    <property type="entry name" value="PROTEIN_KINASE_ST"/>
    <property type="match status" value="1"/>
</dbReference>
<evidence type="ECO:0000256" key="18">
    <source>
        <dbReference type="SAM" id="Phobius"/>
    </source>
</evidence>
<keyword evidence="11 18" id="KW-0472">Membrane</keyword>
<evidence type="ECO:0000313" key="22">
    <source>
        <dbReference type="EMBL" id="KEH40343.1"/>
    </source>
</evidence>
<dbReference type="InterPro" id="IPR001245">
    <property type="entry name" value="Ser-Thr/Tyr_kinase_cat_dom"/>
</dbReference>
<keyword evidence="3 16" id="KW-0245">EGF-like domain</keyword>
<evidence type="ECO:0000256" key="1">
    <source>
        <dbReference type="ARBA" id="ARBA00004479"/>
    </source>
</evidence>
<dbReference type="EMBL" id="CM001217">
    <property type="protein sequence ID" value="KEH40343.1"/>
    <property type="molecule type" value="Genomic_DNA"/>
</dbReference>
<keyword evidence="8 22" id="KW-0418">Kinase</keyword>
<dbReference type="SMART" id="SM00181">
    <property type="entry name" value="EGF"/>
    <property type="match status" value="2"/>
</dbReference>
<reference evidence="22 25" key="2">
    <citation type="journal article" date="2014" name="BMC Genomics">
        <title>An improved genome release (version Mt4.0) for the model legume Medicago truncatula.</title>
        <authorList>
            <person name="Tang H."/>
            <person name="Krishnakumar V."/>
            <person name="Bidwell S."/>
            <person name="Rosen B."/>
            <person name="Chan A."/>
            <person name="Zhou S."/>
            <person name="Gentzbittel L."/>
            <person name="Childs K.L."/>
            <person name="Yandell M."/>
            <person name="Gundlach H."/>
            <person name="Mayer K.F."/>
            <person name="Schwartz D.C."/>
            <person name="Town C.D."/>
        </authorList>
    </citation>
    <scope>GENOME REANNOTATION</scope>
    <source>
        <strain evidence="22">A17</strain>
        <strain evidence="24 25">cv. Jemalong A17</strain>
    </source>
</reference>
<evidence type="ECO:0000256" key="2">
    <source>
        <dbReference type="ARBA" id="ARBA00022527"/>
    </source>
</evidence>
<feature type="domain" description="Protein kinase" evidence="20">
    <location>
        <begin position="411"/>
        <end position="694"/>
    </location>
</feature>
<keyword evidence="10 18" id="KW-1133">Transmembrane helix</keyword>
<evidence type="ECO:0000256" key="12">
    <source>
        <dbReference type="ARBA" id="ARBA00023157"/>
    </source>
</evidence>
<reference evidence="22 25" key="1">
    <citation type="journal article" date="2011" name="Nature">
        <title>The Medicago genome provides insight into the evolution of rhizobial symbioses.</title>
        <authorList>
            <person name="Young N.D."/>
            <person name="Debelle F."/>
            <person name="Oldroyd G.E."/>
            <person name="Geurts R."/>
            <person name="Cannon S.B."/>
            <person name="Udvardi M.K."/>
            <person name="Benedito V.A."/>
            <person name="Mayer K.F."/>
            <person name="Gouzy J."/>
            <person name="Schoof H."/>
            <person name="Van de Peer Y."/>
            <person name="Proost S."/>
            <person name="Cook D.R."/>
            <person name="Meyers B.C."/>
            <person name="Spannagl M."/>
            <person name="Cheung F."/>
            <person name="De Mita S."/>
            <person name="Krishnakumar V."/>
            <person name="Gundlach H."/>
            <person name="Zhou S."/>
            <person name="Mudge J."/>
            <person name="Bharti A.K."/>
            <person name="Murray J.D."/>
            <person name="Naoumkina M.A."/>
            <person name="Rosen B."/>
            <person name="Silverstein K.A."/>
            <person name="Tang H."/>
            <person name="Rombauts S."/>
            <person name="Zhao P.X."/>
            <person name="Zhou P."/>
            <person name="Barbe V."/>
            <person name="Bardou P."/>
            <person name="Bechner M."/>
            <person name="Bellec A."/>
            <person name="Berger A."/>
            <person name="Berges H."/>
            <person name="Bidwell S."/>
            <person name="Bisseling T."/>
            <person name="Choisne N."/>
            <person name="Couloux A."/>
            <person name="Denny R."/>
            <person name="Deshpande S."/>
            <person name="Dai X."/>
            <person name="Doyle J.J."/>
            <person name="Dudez A.M."/>
            <person name="Farmer A.D."/>
            <person name="Fouteau S."/>
            <person name="Franken C."/>
            <person name="Gibelin C."/>
            <person name="Gish J."/>
            <person name="Goldstein S."/>
            <person name="Gonzalez A.J."/>
            <person name="Green P.J."/>
            <person name="Hallab A."/>
            <person name="Hartog M."/>
            <person name="Hua A."/>
            <person name="Humphray S.J."/>
            <person name="Jeong D.H."/>
            <person name="Jing Y."/>
            <person name="Jocker A."/>
            <person name="Kenton S.M."/>
            <person name="Kim D.J."/>
            <person name="Klee K."/>
            <person name="Lai H."/>
            <person name="Lang C."/>
            <person name="Lin S."/>
            <person name="Macmil S.L."/>
            <person name="Magdelenat G."/>
            <person name="Matthews L."/>
            <person name="McCorrison J."/>
            <person name="Monaghan E.L."/>
            <person name="Mun J.H."/>
            <person name="Najar F.Z."/>
            <person name="Nicholson C."/>
            <person name="Noirot C."/>
            <person name="O'Bleness M."/>
            <person name="Paule C.R."/>
            <person name="Poulain J."/>
            <person name="Prion F."/>
            <person name="Qin B."/>
            <person name="Qu C."/>
            <person name="Retzel E.F."/>
            <person name="Riddle C."/>
            <person name="Sallet E."/>
            <person name="Samain S."/>
            <person name="Samson N."/>
            <person name="Sanders I."/>
            <person name="Saurat O."/>
            <person name="Scarpelli C."/>
            <person name="Schiex T."/>
            <person name="Segurens B."/>
            <person name="Severin A.J."/>
            <person name="Sherrier D.J."/>
            <person name="Shi R."/>
            <person name="Sims S."/>
            <person name="Singer S.R."/>
            <person name="Sinharoy S."/>
            <person name="Sterck L."/>
            <person name="Viollet A."/>
            <person name="Wang B.B."/>
            <person name="Wang K."/>
            <person name="Wang M."/>
            <person name="Wang X."/>
            <person name="Warfsmann J."/>
            <person name="Weissenbach J."/>
            <person name="White D.D."/>
            <person name="White J.D."/>
            <person name="Wiley G.B."/>
            <person name="Wincker P."/>
            <person name="Xing Y."/>
            <person name="Yang L."/>
            <person name="Yao Z."/>
            <person name="Ying F."/>
            <person name="Zhai J."/>
            <person name="Zhou L."/>
            <person name="Zuber A."/>
            <person name="Denarie J."/>
            <person name="Dixon R.A."/>
            <person name="May G.D."/>
            <person name="Schwartz D.C."/>
            <person name="Rogers J."/>
            <person name="Quetier F."/>
            <person name="Town C.D."/>
            <person name="Roe B.A."/>
        </authorList>
    </citation>
    <scope>NUCLEOTIDE SEQUENCE [LARGE SCALE GENOMIC DNA]</scope>
    <source>
        <strain evidence="22">A17</strain>
        <strain evidence="24 25">cv. Jemalong A17</strain>
    </source>
</reference>
<dbReference type="PROSITE" id="PS50026">
    <property type="entry name" value="EGF_3"/>
    <property type="match status" value="1"/>
</dbReference>
<accession>A0A072VFY8</accession>
<dbReference type="OrthoDB" id="4062651at2759"/>
<dbReference type="InterPro" id="IPR049883">
    <property type="entry name" value="NOTCH1_EGF-like"/>
</dbReference>
<dbReference type="SMART" id="SM00179">
    <property type="entry name" value="EGF_CA"/>
    <property type="match status" value="1"/>
</dbReference>
<evidence type="ECO:0000256" key="9">
    <source>
        <dbReference type="ARBA" id="ARBA00022840"/>
    </source>
</evidence>
<dbReference type="CDD" id="cd14066">
    <property type="entry name" value="STKc_IRAK"/>
    <property type="match status" value="1"/>
</dbReference>
<dbReference type="Gene3D" id="2.10.25.10">
    <property type="entry name" value="Laminin"/>
    <property type="match status" value="1"/>
</dbReference>
<evidence type="ECO:0000256" key="4">
    <source>
        <dbReference type="ARBA" id="ARBA00022679"/>
    </source>
</evidence>
<reference evidence="24" key="3">
    <citation type="submission" date="2015-04" db="UniProtKB">
        <authorList>
            <consortium name="EnsemblPlants"/>
        </authorList>
    </citation>
    <scope>IDENTIFICATION</scope>
    <source>
        <strain evidence="24">cv. Jemalong A17</strain>
    </source>
</reference>
<evidence type="ECO:0000259" key="20">
    <source>
        <dbReference type="PROSITE" id="PS50011"/>
    </source>
</evidence>
<dbReference type="Pfam" id="PF07645">
    <property type="entry name" value="EGF_CA"/>
    <property type="match status" value="1"/>
</dbReference>
<keyword evidence="2" id="KW-0723">Serine/threonine-protein kinase</keyword>
<dbReference type="SUPFAM" id="SSF57196">
    <property type="entry name" value="EGF/Laminin"/>
    <property type="match status" value="1"/>
</dbReference>
<dbReference type="InterPro" id="IPR001881">
    <property type="entry name" value="EGF-like_Ca-bd_dom"/>
</dbReference>
<dbReference type="InterPro" id="IPR000742">
    <property type="entry name" value="EGF"/>
</dbReference>
<dbReference type="PANTHER" id="PTHR27005:SF470">
    <property type="entry name" value="ASSOCIATED KINASE-LIKE PROTEIN, PUTATIVE-RELATED"/>
    <property type="match status" value="1"/>
</dbReference>
<keyword evidence="5 18" id="KW-0812">Transmembrane</keyword>
<protein>
    <submittedName>
        <fullName evidence="22">Wall-associated receptor kinase-like protein</fullName>
    </submittedName>
</protein>
<evidence type="ECO:0000256" key="17">
    <source>
        <dbReference type="PROSITE-ProRule" id="PRU10141"/>
    </source>
</evidence>
<evidence type="ECO:0000256" key="15">
    <source>
        <dbReference type="ARBA" id="ARBA00047951"/>
    </source>
</evidence>
<proteinExistence type="predicted"/>